<dbReference type="Pfam" id="PF00001">
    <property type="entry name" value="7tm_1"/>
    <property type="match status" value="1"/>
</dbReference>
<dbReference type="Proteomes" id="UP000694845">
    <property type="component" value="Unplaced"/>
</dbReference>
<dbReference type="GeneID" id="110973978"/>
<proteinExistence type="inferred from homology"/>
<keyword evidence="2 5" id="KW-0812">Transmembrane</keyword>
<evidence type="ECO:0000256" key="4">
    <source>
        <dbReference type="ARBA" id="ARBA00023136"/>
    </source>
</evidence>
<feature type="transmembrane region" description="Helical" evidence="6">
    <location>
        <begin position="274"/>
        <end position="295"/>
    </location>
</feature>
<dbReference type="RefSeq" id="XP_022080943.1">
    <property type="nucleotide sequence ID" value="XM_022225251.1"/>
</dbReference>
<dbReference type="KEGG" id="aplc:110973978"/>
<dbReference type="SMART" id="SM01381">
    <property type="entry name" value="7TM_GPCR_Srsx"/>
    <property type="match status" value="1"/>
</dbReference>
<evidence type="ECO:0000256" key="1">
    <source>
        <dbReference type="ARBA" id="ARBA00004370"/>
    </source>
</evidence>
<gene>
    <name evidence="9" type="primary">LOC110973978</name>
</gene>
<evidence type="ECO:0000313" key="8">
    <source>
        <dbReference type="Proteomes" id="UP000694845"/>
    </source>
</evidence>
<organism evidence="8 9">
    <name type="scientific">Acanthaster planci</name>
    <name type="common">Crown-of-thorns starfish</name>
    <dbReference type="NCBI Taxonomy" id="133434"/>
    <lineage>
        <taxon>Eukaryota</taxon>
        <taxon>Metazoa</taxon>
        <taxon>Echinodermata</taxon>
        <taxon>Eleutherozoa</taxon>
        <taxon>Asterozoa</taxon>
        <taxon>Asteroidea</taxon>
        <taxon>Valvatacea</taxon>
        <taxon>Valvatida</taxon>
        <taxon>Acanthasteridae</taxon>
        <taxon>Acanthaster</taxon>
    </lineage>
</organism>
<dbReference type="PROSITE" id="PS50262">
    <property type="entry name" value="G_PROTEIN_RECEP_F1_2"/>
    <property type="match status" value="1"/>
</dbReference>
<feature type="transmembrane region" description="Helical" evidence="6">
    <location>
        <begin position="6"/>
        <end position="31"/>
    </location>
</feature>
<dbReference type="InterPro" id="IPR017452">
    <property type="entry name" value="GPCR_Rhodpsn_7TM"/>
</dbReference>
<evidence type="ECO:0000256" key="3">
    <source>
        <dbReference type="ARBA" id="ARBA00022989"/>
    </source>
</evidence>
<dbReference type="PRINTS" id="PR00237">
    <property type="entry name" value="GPCRRHODOPSN"/>
</dbReference>
<keyword evidence="5" id="KW-0675">Receptor</keyword>
<dbReference type="AlphaFoldDB" id="A0A8B7XJG5"/>
<feature type="domain" description="G-protein coupled receptors family 1 profile" evidence="7">
    <location>
        <begin position="22"/>
        <end position="293"/>
    </location>
</feature>
<accession>A0A8B7XJG5</accession>
<keyword evidence="5" id="KW-0807">Transducer</keyword>
<feature type="transmembrane region" description="Helical" evidence="6">
    <location>
        <begin position="166"/>
        <end position="187"/>
    </location>
</feature>
<evidence type="ECO:0000313" key="9">
    <source>
        <dbReference type="RefSeq" id="XP_022080943.1"/>
    </source>
</evidence>
<evidence type="ECO:0000256" key="5">
    <source>
        <dbReference type="RuleBase" id="RU000688"/>
    </source>
</evidence>
<feature type="transmembrane region" description="Helical" evidence="6">
    <location>
        <begin position="126"/>
        <end position="146"/>
    </location>
</feature>
<dbReference type="PANTHER" id="PTHR45698">
    <property type="entry name" value="TRACE AMINE-ASSOCIATED RECEPTOR 19N-RELATED"/>
    <property type="match status" value="1"/>
</dbReference>
<name>A0A8B7XJG5_ACAPL</name>
<dbReference type="OrthoDB" id="5976768at2759"/>
<keyword evidence="5" id="KW-0297">G-protein coupled receptor</keyword>
<keyword evidence="4 6" id="KW-0472">Membrane</keyword>
<dbReference type="GO" id="GO:0016020">
    <property type="term" value="C:membrane"/>
    <property type="evidence" value="ECO:0007669"/>
    <property type="project" value="UniProtKB-SubCell"/>
</dbReference>
<dbReference type="SUPFAM" id="SSF81321">
    <property type="entry name" value="Family A G protein-coupled receptor-like"/>
    <property type="match status" value="1"/>
</dbReference>
<dbReference type="Gene3D" id="1.20.1070.10">
    <property type="entry name" value="Rhodopsin 7-helix transmembrane proteins"/>
    <property type="match status" value="1"/>
</dbReference>
<dbReference type="GO" id="GO:0004930">
    <property type="term" value="F:G protein-coupled receptor activity"/>
    <property type="evidence" value="ECO:0007669"/>
    <property type="project" value="UniProtKB-KW"/>
</dbReference>
<feature type="transmembrane region" description="Helical" evidence="6">
    <location>
        <begin position="43"/>
        <end position="64"/>
    </location>
</feature>
<protein>
    <submittedName>
        <fullName evidence="9">Allatostatin-A receptor-like</fullName>
    </submittedName>
</protein>
<comment type="subcellular location">
    <subcellularLocation>
        <location evidence="1">Membrane</location>
    </subcellularLocation>
</comment>
<feature type="transmembrane region" description="Helical" evidence="6">
    <location>
        <begin position="241"/>
        <end position="268"/>
    </location>
</feature>
<comment type="similarity">
    <text evidence="5">Belongs to the G-protein coupled receptor 1 family.</text>
</comment>
<keyword evidence="8" id="KW-1185">Reference proteome</keyword>
<evidence type="ECO:0000256" key="2">
    <source>
        <dbReference type="ARBA" id="ARBA00022692"/>
    </source>
</evidence>
<feature type="transmembrane region" description="Helical" evidence="6">
    <location>
        <begin position="76"/>
        <end position="93"/>
    </location>
</feature>
<dbReference type="PANTHER" id="PTHR45698:SF1">
    <property type="entry name" value="TRACE AMINE-ASSOCIATED RECEPTOR 13C-LIKE"/>
    <property type="match status" value="1"/>
</dbReference>
<evidence type="ECO:0000256" key="6">
    <source>
        <dbReference type="SAM" id="Phobius"/>
    </source>
</evidence>
<dbReference type="PROSITE" id="PS00237">
    <property type="entry name" value="G_PROTEIN_RECEP_F1_1"/>
    <property type="match status" value="1"/>
</dbReference>
<keyword evidence="3 6" id="KW-1133">Transmembrane helix</keyword>
<reference evidence="9" key="1">
    <citation type="submission" date="2025-08" db="UniProtKB">
        <authorList>
            <consortium name="RefSeq"/>
        </authorList>
    </citation>
    <scope>IDENTIFICATION</scope>
</reference>
<sequence>MAEPLFAIHIIQTIIGVIGLTGNAIVVIVICKVKFMHTKTNAFICNQAVVDFLGSLFLIVTSALPVPDPLPDNSGYQIVCHLWLSEFFLWACYTSSNYNLVSLTSERYVAIVYPFKYSTLYTRKSIVGMMAIIWFLGLLLEASYSVATNRYENGQCFRSASFSSKALGVVIVVFQFSIPAIFMLFSYSHMAVELKRSANRVGAVAPTVSANSAPANGEGEARPENAEQSLLRARRNVFRTLLLVFITFLVCWTPIQVVFIMFNIFSILDYTGATYVISLSLVGINSCANPFIYAFKYKQFRRGFLSLIGRPIQAEDTPGN</sequence>
<evidence type="ECO:0000259" key="7">
    <source>
        <dbReference type="PROSITE" id="PS50262"/>
    </source>
</evidence>
<dbReference type="InterPro" id="IPR000276">
    <property type="entry name" value="GPCR_Rhodpsn"/>
</dbReference>
<dbReference type="CDD" id="cd00637">
    <property type="entry name" value="7tm_classA_rhodopsin-like"/>
    <property type="match status" value="1"/>
</dbReference>